<dbReference type="GO" id="GO:0047560">
    <property type="term" value="F:3-dehydrosphinganine reductase activity"/>
    <property type="evidence" value="ECO:0007669"/>
    <property type="project" value="UniProtKB-EC"/>
</dbReference>
<proteinExistence type="inferred from homology"/>
<dbReference type="SUPFAM" id="SSF51735">
    <property type="entry name" value="NAD(P)-binding Rossmann-fold domains"/>
    <property type="match status" value="1"/>
</dbReference>
<evidence type="ECO:0000256" key="4">
    <source>
        <dbReference type="ARBA" id="ARBA00006484"/>
    </source>
</evidence>
<keyword evidence="5" id="KW-0256">Endoplasmic reticulum</keyword>
<evidence type="ECO:0000256" key="13">
    <source>
        <dbReference type="ARBA" id="ARBA00032891"/>
    </source>
</evidence>
<evidence type="ECO:0000313" key="18">
    <source>
        <dbReference type="Proteomes" id="UP001360560"/>
    </source>
</evidence>
<comment type="subcellular location">
    <subcellularLocation>
        <location evidence="1">Endoplasmic reticulum</location>
    </subcellularLocation>
</comment>
<dbReference type="GO" id="GO:0030148">
    <property type="term" value="P:sphingolipid biosynthetic process"/>
    <property type="evidence" value="ECO:0007669"/>
    <property type="project" value="InterPro"/>
</dbReference>
<dbReference type="RefSeq" id="XP_064855158.1">
    <property type="nucleotide sequence ID" value="XM_064999086.1"/>
</dbReference>
<keyword evidence="6" id="KW-0521">NADP</keyword>
<comment type="pathway">
    <text evidence="3">Sphingolipid metabolism.</text>
</comment>
<evidence type="ECO:0000256" key="9">
    <source>
        <dbReference type="ARBA" id="ARBA00023098"/>
    </source>
</evidence>
<reference evidence="17 18" key="1">
    <citation type="journal article" date="2023" name="Elife">
        <title>Identification of key yeast species and microbe-microbe interactions impacting larval growth of Drosophila in the wild.</title>
        <authorList>
            <person name="Mure A."/>
            <person name="Sugiura Y."/>
            <person name="Maeda R."/>
            <person name="Honda K."/>
            <person name="Sakurai N."/>
            <person name="Takahashi Y."/>
            <person name="Watada M."/>
            <person name="Katoh T."/>
            <person name="Gotoh A."/>
            <person name="Gotoh Y."/>
            <person name="Taniguchi I."/>
            <person name="Nakamura K."/>
            <person name="Hayashi T."/>
            <person name="Katayama T."/>
            <person name="Uemura T."/>
            <person name="Hattori Y."/>
        </authorList>
    </citation>
    <scope>NUCLEOTIDE SEQUENCE [LARGE SCALE GENOMIC DNA]</scope>
    <source>
        <strain evidence="17 18">SC-9</strain>
    </source>
</reference>
<comment type="function">
    <text evidence="14">Catalyzes the reduction of 3'-oxosphinganine (3-ketodihydrosphingosine/KDS) to sphinganine (dihydrosphingosine/DHS), the second step of de novo sphingolipid biosynthesis.</text>
</comment>
<keyword evidence="18" id="KW-1185">Reference proteome</keyword>
<dbReference type="AlphaFoldDB" id="A0AAV5QUB8"/>
<evidence type="ECO:0000256" key="14">
    <source>
        <dbReference type="ARBA" id="ARBA00044737"/>
    </source>
</evidence>
<protein>
    <recommendedName>
        <fullName evidence="11">3-ketodihydrosphingosine reductase TSC10</fullName>
        <ecNumber evidence="10">1.1.1.102</ecNumber>
    </recommendedName>
    <alternativeName>
        <fullName evidence="13">3-dehydrosphinganine reductase</fullName>
    </alternativeName>
    <alternativeName>
        <fullName evidence="12">KDS reductase</fullName>
    </alternativeName>
</protein>
<keyword evidence="9" id="KW-0443">Lipid metabolism</keyword>
<dbReference type="InterPro" id="IPR045022">
    <property type="entry name" value="KDSR-like"/>
</dbReference>
<feature type="transmembrane region" description="Helical" evidence="16">
    <location>
        <begin position="288"/>
        <end position="309"/>
    </location>
</feature>
<dbReference type="Proteomes" id="UP001360560">
    <property type="component" value="Unassembled WGS sequence"/>
</dbReference>
<evidence type="ECO:0000256" key="10">
    <source>
        <dbReference type="ARBA" id="ARBA00026112"/>
    </source>
</evidence>
<keyword evidence="7" id="KW-0746">Sphingolipid metabolism</keyword>
<name>A0AAV5QUB8_9ASCO</name>
<dbReference type="CDD" id="cd08939">
    <property type="entry name" value="KDSR-like_SDR_c"/>
    <property type="match status" value="1"/>
</dbReference>
<dbReference type="Gene3D" id="3.40.50.720">
    <property type="entry name" value="NAD(P)-binding Rossmann-like Domain"/>
    <property type="match status" value="1"/>
</dbReference>
<evidence type="ECO:0000256" key="7">
    <source>
        <dbReference type="ARBA" id="ARBA00022919"/>
    </source>
</evidence>
<evidence type="ECO:0000256" key="16">
    <source>
        <dbReference type="SAM" id="Phobius"/>
    </source>
</evidence>
<evidence type="ECO:0000256" key="15">
    <source>
        <dbReference type="ARBA" id="ARBA00048930"/>
    </source>
</evidence>
<sequence length="331" mass="36086">MAFGKNHFPIKGRTVLVAGGSQGAGLEVAKLLANKEAAHIVIASRSAQKLKNAVEEINKCHDSSENKPLVNYVAGDLGSYKGCESTMDETIGLLNGEIPDIVVCCVGSSVPKLFVDLTPEELELGIKTNYNPALFLSHVLLSRISSLSPVNGADGGVVAATKKFPSRHLVLFSSVLAHFSFIGYSQYSPLKAALNNLVYTIRQEAALYNLRVTPAFPGNFMSQGFLEEEKTKPKVTKMIEGPSDAIPASECARLVVKQLQQGNESATTDWIGYVLTCLTPRAELSWDWPLQVFLAMILMFASPIAHLIFKRDIKLHYQSEEQSKGDSLKED</sequence>
<evidence type="ECO:0000256" key="5">
    <source>
        <dbReference type="ARBA" id="ARBA00022824"/>
    </source>
</evidence>
<keyword evidence="16" id="KW-1133">Transmembrane helix</keyword>
<comment type="similarity">
    <text evidence="4">Belongs to the short-chain dehydrogenases/reductases (SDR) family.</text>
</comment>
<dbReference type="GeneID" id="90076151"/>
<evidence type="ECO:0000256" key="8">
    <source>
        <dbReference type="ARBA" id="ARBA00023002"/>
    </source>
</evidence>
<evidence type="ECO:0000256" key="1">
    <source>
        <dbReference type="ARBA" id="ARBA00004240"/>
    </source>
</evidence>
<dbReference type="InterPro" id="IPR002347">
    <property type="entry name" value="SDR_fam"/>
</dbReference>
<accession>A0AAV5QUB8</accession>
<dbReference type="EC" id="1.1.1.102" evidence="10"/>
<dbReference type="InterPro" id="IPR036291">
    <property type="entry name" value="NAD(P)-bd_dom_sf"/>
</dbReference>
<evidence type="ECO:0000256" key="2">
    <source>
        <dbReference type="ARBA" id="ARBA00004760"/>
    </source>
</evidence>
<comment type="pathway">
    <text evidence="2">Lipid metabolism; sphingolipid metabolism.</text>
</comment>
<evidence type="ECO:0000313" key="17">
    <source>
        <dbReference type="EMBL" id="GMM38162.1"/>
    </source>
</evidence>
<keyword evidence="16" id="KW-0472">Membrane</keyword>
<dbReference type="GO" id="GO:0006666">
    <property type="term" value="P:3-keto-sphinganine metabolic process"/>
    <property type="evidence" value="ECO:0007669"/>
    <property type="project" value="InterPro"/>
</dbReference>
<organism evidence="17 18">
    <name type="scientific">Saccharomycopsis crataegensis</name>
    <dbReference type="NCBI Taxonomy" id="43959"/>
    <lineage>
        <taxon>Eukaryota</taxon>
        <taxon>Fungi</taxon>
        <taxon>Dikarya</taxon>
        <taxon>Ascomycota</taxon>
        <taxon>Saccharomycotina</taxon>
        <taxon>Saccharomycetes</taxon>
        <taxon>Saccharomycopsidaceae</taxon>
        <taxon>Saccharomycopsis</taxon>
    </lineage>
</organism>
<evidence type="ECO:0000256" key="6">
    <source>
        <dbReference type="ARBA" id="ARBA00022857"/>
    </source>
</evidence>
<keyword evidence="16" id="KW-0812">Transmembrane</keyword>
<keyword evidence="8" id="KW-0560">Oxidoreductase</keyword>
<dbReference type="EMBL" id="BTFZ01000019">
    <property type="protein sequence ID" value="GMM38162.1"/>
    <property type="molecule type" value="Genomic_DNA"/>
</dbReference>
<evidence type="ECO:0000256" key="12">
    <source>
        <dbReference type="ARBA" id="ARBA00029797"/>
    </source>
</evidence>
<dbReference type="Pfam" id="PF00106">
    <property type="entry name" value="adh_short"/>
    <property type="match status" value="1"/>
</dbReference>
<evidence type="ECO:0000256" key="3">
    <source>
        <dbReference type="ARBA" id="ARBA00004991"/>
    </source>
</evidence>
<gene>
    <name evidence="17" type="ORF">DASC09_055010</name>
</gene>
<comment type="catalytic activity">
    <reaction evidence="15">
        <text>sphinganine + NADP(+) = 3-oxosphinganine + NADPH + H(+)</text>
        <dbReference type="Rhea" id="RHEA:22640"/>
        <dbReference type="ChEBI" id="CHEBI:15378"/>
        <dbReference type="ChEBI" id="CHEBI:57783"/>
        <dbReference type="ChEBI" id="CHEBI:57817"/>
        <dbReference type="ChEBI" id="CHEBI:58299"/>
        <dbReference type="ChEBI" id="CHEBI:58349"/>
        <dbReference type="EC" id="1.1.1.102"/>
    </reaction>
    <physiologicalReaction direction="right-to-left" evidence="15">
        <dbReference type="Rhea" id="RHEA:22642"/>
    </physiologicalReaction>
</comment>
<dbReference type="PANTHER" id="PTHR43550">
    <property type="entry name" value="3-KETODIHYDROSPHINGOSINE REDUCTASE"/>
    <property type="match status" value="1"/>
</dbReference>
<evidence type="ECO:0000256" key="11">
    <source>
        <dbReference type="ARBA" id="ARBA00026241"/>
    </source>
</evidence>
<dbReference type="GO" id="GO:0005789">
    <property type="term" value="C:endoplasmic reticulum membrane"/>
    <property type="evidence" value="ECO:0007669"/>
    <property type="project" value="TreeGrafter"/>
</dbReference>
<comment type="caution">
    <text evidence="17">The sequence shown here is derived from an EMBL/GenBank/DDBJ whole genome shotgun (WGS) entry which is preliminary data.</text>
</comment>
<dbReference type="PANTHER" id="PTHR43550:SF3">
    <property type="entry name" value="3-KETODIHYDROSPHINGOSINE REDUCTASE"/>
    <property type="match status" value="1"/>
</dbReference>